<proteinExistence type="predicted"/>
<name>A0A386AXQ4_9CHLO</name>
<accession>A0A386AXQ4</accession>
<organism evidence="1">
    <name type="scientific">Johnson-sea-linkia profunda</name>
    <dbReference type="NCBI Taxonomy" id="575876"/>
    <lineage>
        <taxon>Eukaryota</taxon>
        <taxon>Viridiplantae</taxon>
        <taxon>Chlorophyta</taxon>
        <taxon>core chlorophytes</taxon>
        <taxon>Ulvophyceae</taxon>
        <taxon>TCBD clade</taxon>
        <taxon>Bryopsidales</taxon>
        <taxon>Halimedineae</taxon>
        <taxon>Halimedaceae</taxon>
        <taxon>Rhipileae</taxon>
        <taxon>Johnson-sea-linkia</taxon>
    </lineage>
</organism>
<keyword evidence="1" id="KW-0934">Plastid</keyword>
<reference evidence="1" key="1">
    <citation type="submission" date="2018-07" db="EMBL/GenBank/DDBJ databases">
        <authorList>
            <person name="Quirk P.G."/>
            <person name="Krulwich T.A."/>
        </authorList>
    </citation>
    <scope>NUCLEOTIDE SEQUENCE</scope>
</reference>
<dbReference type="EMBL" id="MH591089">
    <property type="protein sequence ID" value="AYC64140.1"/>
    <property type="molecule type" value="Genomic_DNA"/>
</dbReference>
<evidence type="ECO:0000313" key="1">
    <source>
        <dbReference type="EMBL" id="AYC64140.1"/>
    </source>
</evidence>
<gene>
    <name evidence="1" type="primary">orf102.2</name>
</gene>
<geneLocation type="chloroplast" evidence="1"/>
<dbReference type="AlphaFoldDB" id="A0A386AXQ4"/>
<protein>
    <submittedName>
        <fullName evidence="1">Uncharacterized protein</fullName>
    </submittedName>
</protein>
<reference evidence="1" key="2">
    <citation type="journal article" date="2019" name="Mol. Phylogenet. Evol.">
        <title>Reassessment of the classification of bryopsidales (chlorophyta) based on chloroplast phylogenomic analyses.</title>
        <authorList>
            <person name="Cremen M.C."/>
            <person name="Leliaert F."/>
            <person name="West J."/>
            <person name="Lam D.W."/>
            <person name="Shimada S."/>
            <person name="Lopez-Bautista J.M."/>
            <person name="Verbruggen H."/>
        </authorList>
    </citation>
    <scope>NUCLEOTIDE SEQUENCE</scope>
</reference>
<sequence>MENSSQALMMKMKIFFFDLLGWSAYLRYTSIPQNALTQEEYQEHWQCLQEFDAHGHAFLDEMNFSYSYGCLLTRYSIGRRWWMLLIDRRQRIPKFSRIFLKE</sequence>
<keyword evidence="1" id="KW-0150">Chloroplast</keyword>